<dbReference type="InterPro" id="IPR029063">
    <property type="entry name" value="SAM-dependent_MTases_sf"/>
</dbReference>
<dbReference type="PANTHER" id="PTHR37217">
    <property type="entry name" value="EXPRESSED PROTEIN"/>
    <property type="match status" value="1"/>
</dbReference>
<accession>A0ABS8TJA5</accession>
<protein>
    <submittedName>
        <fullName evidence="1">Uncharacterized protein</fullName>
    </submittedName>
</protein>
<evidence type="ECO:0000313" key="1">
    <source>
        <dbReference type="EMBL" id="MCD7470974.1"/>
    </source>
</evidence>
<sequence length="277" mass="31181">MSSISSSLSFHALKPPLHISRQCLSLQLARSCYRRYAYNSHANVALLIHVQSACPHPSSNLQSCCNAIASSSDATVSVINFEDVMEKDWSFLEYSDSSEEHKQKIDEIISAGEITETSKVLIAISSDEFIDRVVDSSNCKQLLVVHDSLFMLACIKEKHDKVKCWQGELIYVPEKWTPFDVVFLYFLPALPFELGQILEALRKRCLPGARVVISHPQGRQAAEEQQKQYPDVVVSNLPDKMLLQNVAADHSIEVVKFVDEPGFYLAILKFEAESMDE</sequence>
<dbReference type="EMBL" id="JACEIK010001636">
    <property type="protein sequence ID" value="MCD7470974.1"/>
    <property type="molecule type" value="Genomic_DNA"/>
</dbReference>
<organism evidence="1 2">
    <name type="scientific">Datura stramonium</name>
    <name type="common">Jimsonweed</name>
    <name type="synonym">Common thornapple</name>
    <dbReference type="NCBI Taxonomy" id="4076"/>
    <lineage>
        <taxon>Eukaryota</taxon>
        <taxon>Viridiplantae</taxon>
        <taxon>Streptophyta</taxon>
        <taxon>Embryophyta</taxon>
        <taxon>Tracheophyta</taxon>
        <taxon>Spermatophyta</taxon>
        <taxon>Magnoliopsida</taxon>
        <taxon>eudicotyledons</taxon>
        <taxon>Gunneridae</taxon>
        <taxon>Pentapetalae</taxon>
        <taxon>asterids</taxon>
        <taxon>lamiids</taxon>
        <taxon>Solanales</taxon>
        <taxon>Solanaceae</taxon>
        <taxon>Solanoideae</taxon>
        <taxon>Datureae</taxon>
        <taxon>Datura</taxon>
    </lineage>
</organism>
<dbReference type="SUPFAM" id="SSF53335">
    <property type="entry name" value="S-adenosyl-L-methionine-dependent methyltransferases"/>
    <property type="match status" value="1"/>
</dbReference>
<evidence type="ECO:0000313" key="2">
    <source>
        <dbReference type="Proteomes" id="UP000823775"/>
    </source>
</evidence>
<keyword evidence="2" id="KW-1185">Reference proteome</keyword>
<reference evidence="1 2" key="1">
    <citation type="journal article" date="2021" name="BMC Genomics">
        <title>Datura genome reveals duplications of psychoactive alkaloid biosynthetic genes and high mutation rate following tissue culture.</title>
        <authorList>
            <person name="Rajewski A."/>
            <person name="Carter-House D."/>
            <person name="Stajich J."/>
            <person name="Litt A."/>
        </authorList>
    </citation>
    <scope>NUCLEOTIDE SEQUENCE [LARGE SCALE GENOMIC DNA]</scope>
    <source>
        <strain evidence="1">AR-01</strain>
    </source>
</reference>
<name>A0ABS8TJA5_DATST</name>
<dbReference type="Proteomes" id="UP000823775">
    <property type="component" value="Unassembled WGS sequence"/>
</dbReference>
<gene>
    <name evidence="1" type="ORF">HAX54_011229</name>
</gene>
<dbReference type="PANTHER" id="PTHR37217:SF1">
    <property type="entry name" value="EXPRESSED PROTEIN"/>
    <property type="match status" value="1"/>
</dbReference>
<comment type="caution">
    <text evidence="1">The sequence shown here is derived from an EMBL/GenBank/DDBJ whole genome shotgun (WGS) entry which is preliminary data.</text>
</comment>
<proteinExistence type="predicted"/>